<feature type="region of interest" description="Disordered" evidence="1">
    <location>
        <begin position="20"/>
        <end position="69"/>
    </location>
</feature>
<evidence type="ECO:0000313" key="4">
    <source>
        <dbReference type="WBParaSite" id="TCLT_0000307701-mRNA-1"/>
    </source>
</evidence>
<dbReference type="Proteomes" id="UP000276776">
    <property type="component" value="Unassembled WGS sequence"/>
</dbReference>
<reference evidence="4" key="1">
    <citation type="submission" date="2017-02" db="UniProtKB">
        <authorList>
            <consortium name="WormBaseParasite"/>
        </authorList>
    </citation>
    <scope>IDENTIFICATION</scope>
</reference>
<dbReference type="WBParaSite" id="TCLT_0000307701-mRNA-1">
    <property type="protein sequence ID" value="TCLT_0000307701-mRNA-1"/>
    <property type="gene ID" value="TCLT_0000307701"/>
</dbReference>
<organism evidence="4">
    <name type="scientific">Thelazia callipaeda</name>
    <name type="common">Oriental eyeworm</name>
    <name type="synonym">Parasitic nematode</name>
    <dbReference type="NCBI Taxonomy" id="103827"/>
    <lineage>
        <taxon>Eukaryota</taxon>
        <taxon>Metazoa</taxon>
        <taxon>Ecdysozoa</taxon>
        <taxon>Nematoda</taxon>
        <taxon>Chromadorea</taxon>
        <taxon>Rhabditida</taxon>
        <taxon>Spirurina</taxon>
        <taxon>Spiruromorpha</taxon>
        <taxon>Thelazioidea</taxon>
        <taxon>Thelaziidae</taxon>
        <taxon>Thelazia</taxon>
    </lineage>
</organism>
<gene>
    <name evidence="2" type="ORF">TCLT_LOCUS3077</name>
</gene>
<accession>A0A0N5CS76</accession>
<evidence type="ECO:0000256" key="1">
    <source>
        <dbReference type="SAM" id="MobiDB-lite"/>
    </source>
</evidence>
<evidence type="ECO:0000313" key="3">
    <source>
        <dbReference type="Proteomes" id="UP000276776"/>
    </source>
</evidence>
<protein>
    <submittedName>
        <fullName evidence="2 4">Uncharacterized protein</fullName>
    </submittedName>
</protein>
<evidence type="ECO:0000313" key="2">
    <source>
        <dbReference type="EMBL" id="VDM99364.1"/>
    </source>
</evidence>
<name>A0A0N5CS76_THECL</name>
<dbReference type="AlphaFoldDB" id="A0A0N5CS76"/>
<reference evidence="2 3" key="2">
    <citation type="submission" date="2018-11" db="EMBL/GenBank/DDBJ databases">
        <authorList>
            <consortium name="Pathogen Informatics"/>
        </authorList>
    </citation>
    <scope>NUCLEOTIDE SEQUENCE [LARGE SCALE GENOMIC DNA]</scope>
</reference>
<dbReference type="EMBL" id="UYYF01000953">
    <property type="protein sequence ID" value="VDM99364.1"/>
    <property type="molecule type" value="Genomic_DNA"/>
</dbReference>
<sequence>MSVGLRNVCLYNCRPFCRSRDGDNEAENYKTTNKGGTGRAEQISPVPMHSKQFSPPNTPSAPYIHWLTH</sequence>
<keyword evidence="3" id="KW-1185">Reference proteome</keyword>
<proteinExistence type="predicted"/>